<evidence type="ECO:0000256" key="3">
    <source>
        <dbReference type="ARBA" id="ARBA00022692"/>
    </source>
</evidence>
<dbReference type="GO" id="GO:0005886">
    <property type="term" value="C:plasma membrane"/>
    <property type="evidence" value="ECO:0007669"/>
    <property type="project" value="UniProtKB-SubCell"/>
</dbReference>
<protein>
    <submittedName>
        <fullName evidence="7">FIG035246: DoxX family protein</fullName>
    </submittedName>
</protein>
<name>A0A3B0VVL2_9ZZZZ</name>
<keyword evidence="3 6" id="KW-0812">Transmembrane</keyword>
<evidence type="ECO:0000256" key="1">
    <source>
        <dbReference type="ARBA" id="ARBA00004651"/>
    </source>
</evidence>
<comment type="subcellular location">
    <subcellularLocation>
        <location evidence="1">Cell membrane</location>
        <topology evidence="1">Multi-pass membrane protein</topology>
    </subcellularLocation>
</comment>
<dbReference type="PANTHER" id="PTHR33452">
    <property type="entry name" value="OXIDOREDUCTASE CATD-RELATED"/>
    <property type="match status" value="1"/>
</dbReference>
<reference evidence="7" key="1">
    <citation type="submission" date="2018-06" db="EMBL/GenBank/DDBJ databases">
        <authorList>
            <person name="Zhirakovskaya E."/>
        </authorList>
    </citation>
    <scope>NUCLEOTIDE SEQUENCE</scope>
</reference>
<dbReference type="Pfam" id="PF07681">
    <property type="entry name" value="DoxX"/>
    <property type="match status" value="1"/>
</dbReference>
<evidence type="ECO:0000256" key="4">
    <source>
        <dbReference type="ARBA" id="ARBA00022989"/>
    </source>
</evidence>
<evidence type="ECO:0000313" key="7">
    <source>
        <dbReference type="EMBL" id="VAW44390.1"/>
    </source>
</evidence>
<sequence>MTALLTKFQHIMDTIQQPISFLAPLALRLYLVPVFWVAGMNKVNSFDDIVAWFGNEQWGLGLPFPELLAFLATSAEVGGAILLLFGFATRWATIPLMVTMLVAMTSVHWHNGWQAVHDLMSPWAAENSVEALERLDKAKEILQTHGNYDWLTEHGSLIMSNNGIEWAATYFIMLLALFVMGGGKFISVDYWIRKRYMPN</sequence>
<proteinExistence type="predicted"/>
<keyword evidence="4 6" id="KW-1133">Transmembrane helix</keyword>
<feature type="transmembrane region" description="Helical" evidence="6">
    <location>
        <begin position="167"/>
        <end position="192"/>
    </location>
</feature>
<gene>
    <name evidence="7" type="ORF">MNBD_GAMMA03-1241</name>
</gene>
<dbReference type="EMBL" id="UOFC01000002">
    <property type="protein sequence ID" value="VAW44390.1"/>
    <property type="molecule type" value="Genomic_DNA"/>
</dbReference>
<evidence type="ECO:0000256" key="5">
    <source>
        <dbReference type="ARBA" id="ARBA00023136"/>
    </source>
</evidence>
<evidence type="ECO:0000256" key="2">
    <source>
        <dbReference type="ARBA" id="ARBA00022475"/>
    </source>
</evidence>
<dbReference type="PANTHER" id="PTHR33452:SF19">
    <property type="entry name" value="DOXX FAMILY PROTEIN"/>
    <property type="match status" value="1"/>
</dbReference>
<keyword evidence="5 6" id="KW-0472">Membrane</keyword>
<dbReference type="InterPro" id="IPR032808">
    <property type="entry name" value="DoxX"/>
</dbReference>
<evidence type="ECO:0000256" key="6">
    <source>
        <dbReference type="SAM" id="Phobius"/>
    </source>
</evidence>
<accession>A0A3B0VVL2</accession>
<dbReference type="AlphaFoldDB" id="A0A3B0VVL2"/>
<feature type="transmembrane region" description="Helical" evidence="6">
    <location>
        <begin position="67"/>
        <end position="85"/>
    </location>
</feature>
<keyword evidence="2" id="KW-1003">Cell membrane</keyword>
<dbReference type="InterPro" id="IPR051907">
    <property type="entry name" value="DoxX-like_oxidoreductase"/>
</dbReference>
<feature type="transmembrane region" description="Helical" evidence="6">
    <location>
        <begin position="21"/>
        <end position="38"/>
    </location>
</feature>
<organism evidence="7">
    <name type="scientific">hydrothermal vent metagenome</name>
    <dbReference type="NCBI Taxonomy" id="652676"/>
    <lineage>
        <taxon>unclassified sequences</taxon>
        <taxon>metagenomes</taxon>
        <taxon>ecological metagenomes</taxon>
    </lineage>
</organism>
<feature type="transmembrane region" description="Helical" evidence="6">
    <location>
        <begin position="92"/>
        <end position="110"/>
    </location>
</feature>